<feature type="transmembrane region" description="Helical" evidence="6">
    <location>
        <begin position="302"/>
        <end position="325"/>
    </location>
</feature>
<evidence type="ECO:0000256" key="5">
    <source>
        <dbReference type="ARBA" id="ARBA00023136"/>
    </source>
</evidence>
<keyword evidence="4 6" id="KW-1133">Transmembrane helix</keyword>
<keyword evidence="9" id="KW-1185">Reference proteome</keyword>
<name>A0A037ZHE8_9RHOB</name>
<sequence length="331" mass="36293">MLARIQELFAATGMSEQQLILALLGLGVFVFVYGLSAVFAGPTAQERRMHALAGAKGGRARSDVLRLDDNDPKGILRALVPKTQKERSDVAKKLRQGGLHRKNSVQWFYAVRTVLALALPCAFLVLLSTIDVLPLPGIVAAKLTSLTWGQTVLVLSILVLIGFFLPSMWLRERIAARRLAIEQALPNALDLLVVSQEAGLGFDAAMTRVAHEIGPVAPEIAQEFTIMQLEIQAGKDRMKAFSDMSARTGVDEVTAFSNVVIQSLQFGTSVSEALSNYAREMRVTRELRAQEKANKLPVKMSAVLAGLMMPVLLMICLTPILIRWLRMFAEI</sequence>
<dbReference type="InterPro" id="IPR018076">
    <property type="entry name" value="T2SS_GspF_dom"/>
</dbReference>
<dbReference type="AlphaFoldDB" id="A0A037ZHE8"/>
<gene>
    <name evidence="8" type="ORF">ACMU_14365</name>
</gene>
<evidence type="ECO:0000256" key="1">
    <source>
        <dbReference type="ARBA" id="ARBA00004651"/>
    </source>
</evidence>
<proteinExistence type="predicted"/>
<organism evidence="8 9">
    <name type="scientific">Actibacterium mucosum KCTC 23349</name>
    <dbReference type="NCBI Taxonomy" id="1454373"/>
    <lineage>
        <taxon>Bacteria</taxon>
        <taxon>Pseudomonadati</taxon>
        <taxon>Pseudomonadota</taxon>
        <taxon>Alphaproteobacteria</taxon>
        <taxon>Rhodobacterales</taxon>
        <taxon>Roseobacteraceae</taxon>
        <taxon>Actibacterium</taxon>
    </lineage>
</organism>
<evidence type="ECO:0000256" key="4">
    <source>
        <dbReference type="ARBA" id="ARBA00022989"/>
    </source>
</evidence>
<dbReference type="OrthoDB" id="9810662at2"/>
<evidence type="ECO:0000256" key="2">
    <source>
        <dbReference type="ARBA" id="ARBA00022475"/>
    </source>
</evidence>
<reference evidence="8 9" key="1">
    <citation type="submission" date="2014-03" db="EMBL/GenBank/DDBJ databases">
        <title>Draft Genome Sequence of Actibacterium mucosum KCTC 23349, a Marine Alphaproteobacterium with Complex Ionic Requirements Isolated from Mediterranean Seawater at Malvarrosa Beach, Valencia, Spain.</title>
        <authorList>
            <person name="Arahal D.R."/>
            <person name="Shao Z."/>
            <person name="Lai Q."/>
            <person name="Pujalte M.J."/>
        </authorList>
    </citation>
    <scope>NUCLEOTIDE SEQUENCE [LARGE SCALE GENOMIC DNA]</scope>
    <source>
        <strain evidence="8 9">KCTC 23349</strain>
    </source>
</reference>
<dbReference type="PANTHER" id="PTHR35007">
    <property type="entry name" value="INTEGRAL MEMBRANE PROTEIN-RELATED"/>
    <property type="match status" value="1"/>
</dbReference>
<evidence type="ECO:0000313" key="9">
    <source>
        <dbReference type="Proteomes" id="UP000026249"/>
    </source>
</evidence>
<comment type="caution">
    <text evidence="8">The sequence shown here is derived from an EMBL/GenBank/DDBJ whole genome shotgun (WGS) entry which is preliminary data.</text>
</comment>
<protein>
    <recommendedName>
        <fullName evidence="7">Type II secretion system protein GspF domain-containing protein</fullName>
    </recommendedName>
</protein>
<feature type="transmembrane region" description="Helical" evidence="6">
    <location>
        <begin position="150"/>
        <end position="170"/>
    </location>
</feature>
<feature type="transmembrane region" description="Helical" evidence="6">
    <location>
        <begin position="109"/>
        <end position="130"/>
    </location>
</feature>
<evidence type="ECO:0000259" key="7">
    <source>
        <dbReference type="Pfam" id="PF00482"/>
    </source>
</evidence>
<evidence type="ECO:0000313" key="8">
    <source>
        <dbReference type="EMBL" id="KAJ54942.1"/>
    </source>
</evidence>
<comment type="subcellular location">
    <subcellularLocation>
        <location evidence="1">Cell membrane</location>
        <topology evidence="1">Multi-pass membrane protein</topology>
    </subcellularLocation>
</comment>
<dbReference type="PANTHER" id="PTHR35007:SF2">
    <property type="entry name" value="PILUS ASSEMBLE PROTEIN"/>
    <property type="match status" value="1"/>
</dbReference>
<evidence type="ECO:0000256" key="6">
    <source>
        <dbReference type="SAM" id="Phobius"/>
    </source>
</evidence>
<keyword evidence="5 6" id="KW-0472">Membrane</keyword>
<dbReference type="GO" id="GO:0005886">
    <property type="term" value="C:plasma membrane"/>
    <property type="evidence" value="ECO:0007669"/>
    <property type="project" value="UniProtKB-SubCell"/>
</dbReference>
<dbReference type="STRING" id="1454373.ACMU_14365"/>
<feature type="domain" description="Type II secretion system protein GspF" evidence="7">
    <location>
        <begin position="189"/>
        <end position="317"/>
    </location>
</feature>
<keyword evidence="2" id="KW-1003">Cell membrane</keyword>
<dbReference type="Pfam" id="PF00482">
    <property type="entry name" value="T2SSF"/>
    <property type="match status" value="1"/>
</dbReference>
<dbReference type="Proteomes" id="UP000026249">
    <property type="component" value="Unassembled WGS sequence"/>
</dbReference>
<keyword evidence="3 6" id="KW-0812">Transmembrane</keyword>
<accession>A0A037ZHE8</accession>
<dbReference type="RefSeq" id="WP_035260064.1">
    <property type="nucleotide sequence ID" value="NZ_JFKE01000005.1"/>
</dbReference>
<evidence type="ECO:0000256" key="3">
    <source>
        <dbReference type="ARBA" id="ARBA00022692"/>
    </source>
</evidence>
<dbReference type="EMBL" id="JFKE01000005">
    <property type="protein sequence ID" value="KAJ54942.1"/>
    <property type="molecule type" value="Genomic_DNA"/>
</dbReference>
<feature type="transmembrane region" description="Helical" evidence="6">
    <location>
        <begin position="20"/>
        <end position="40"/>
    </location>
</feature>